<evidence type="ECO:0000313" key="3">
    <source>
        <dbReference type="Proteomes" id="UP000319525"/>
    </source>
</evidence>
<evidence type="ECO:0000256" key="1">
    <source>
        <dbReference type="SAM" id="MobiDB-lite"/>
    </source>
</evidence>
<dbReference type="AlphaFoldDB" id="A0A4Y3QJ74"/>
<feature type="region of interest" description="Disordered" evidence="1">
    <location>
        <begin position="77"/>
        <end position="99"/>
    </location>
</feature>
<organism evidence="2 3">
    <name type="scientific">Microbacterium testaceum</name>
    <name type="common">Aureobacterium testaceum</name>
    <name type="synonym">Brevibacterium testaceum</name>
    <dbReference type="NCBI Taxonomy" id="2033"/>
    <lineage>
        <taxon>Bacteria</taxon>
        <taxon>Bacillati</taxon>
        <taxon>Actinomycetota</taxon>
        <taxon>Actinomycetes</taxon>
        <taxon>Micrococcales</taxon>
        <taxon>Microbacteriaceae</taxon>
        <taxon>Microbacterium</taxon>
    </lineage>
</organism>
<dbReference type="Proteomes" id="UP000319525">
    <property type="component" value="Unassembled WGS sequence"/>
</dbReference>
<gene>
    <name evidence="2" type="ORF">MTE01_08720</name>
</gene>
<name>A0A4Y3QJ74_MICTE</name>
<protein>
    <submittedName>
        <fullName evidence="2">Uncharacterized protein</fullName>
    </submittedName>
</protein>
<proteinExistence type="predicted"/>
<reference evidence="2 3" key="1">
    <citation type="submission" date="2019-06" db="EMBL/GenBank/DDBJ databases">
        <title>Whole genome shotgun sequence of Microbacterium testaceum NBRC 12675.</title>
        <authorList>
            <person name="Hosoyama A."/>
            <person name="Uohara A."/>
            <person name="Ohji S."/>
            <person name="Ichikawa N."/>
        </authorList>
    </citation>
    <scope>NUCLEOTIDE SEQUENCE [LARGE SCALE GENOMIC DNA]</scope>
    <source>
        <strain evidence="2 3">NBRC 12675</strain>
    </source>
</reference>
<dbReference type="EMBL" id="BJML01000002">
    <property type="protein sequence ID" value="GEB44927.1"/>
    <property type="molecule type" value="Genomic_DNA"/>
</dbReference>
<sequence length="156" mass="17164">MVIALMGARVYSDGIEILLDRHLRRGGRDAREWQLAQMDFNGHFHMGERSPDRLRWGLALGDGQHLLVDEAFGMRMDQDSSDEGPAPHTVRPTGGGGNGGGDEYVMHDGLWLHPLPPEGPLEIVVKWPAFGVAESRVVLDAGRIRALAASVRPLWP</sequence>
<evidence type="ECO:0000313" key="2">
    <source>
        <dbReference type="EMBL" id="GEB44927.1"/>
    </source>
</evidence>
<accession>A0A4Y3QJ74</accession>
<comment type="caution">
    <text evidence="2">The sequence shown here is derived from an EMBL/GenBank/DDBJ whole genome shotgun (WGS) entry which is preliminary data.</text>
</comment>